<proteinExistence type="predicted"/>
<name>A0A6G0VU58_APHCR</name>
<reference evidence="1 2" key="1">
    <citation type="submission" date="2019-08" db="EMBL/GenBank/DDBJ databases">
        <title>Whole genome of Aphis craccivora.</title>
        <authorList>
            <person name="Voronova N.V."/>
            <person name="Shulinski R.S."/>
            <person name="Bandarenka Y.V."/>
            <person name="Zhorov D.G."/>
            <person name="Warner D."/>
        </authorList>
    </citation>
    <scope>NUCLEOTIDE SEQUENCE [LARGE SCALE GENOMIC DNA]</scope>
    <source>
        <strain evidence="1">180601</strain>
        <tissue evidence="1">Whole Body</tissue>
    </source>
</reference>
<dbReference type="Proteomes" id="UP000478052">
    <property type="component" value="Unassembled WGS sequence"/>
</dbReference>
<comment type="caution">
    <text evidence="1">The sequence shown here is derived from an EMBL/GenBank/DDBJ whole genome shotgun (WGS) entry which is preliminary data.</text>
</comment>
<sequence length="55" mass="6299">MKKTKNNLENEAFYYDPTISCDDDPRVSIGLLNFECEYCQALKFKDEPNGICCGN</sequence>
<evidence type="ECO:0000313" key="1">
    <source>
        <dbReference type="EMBL" id="KAF0709764.1"/>
    </source>
</evidence>
<evidence type="ECO:0000313" key="2">
    <source>
        <dbReference type="Proteomes" id="UP000478052"/>
    </source>
</evidence>
<gene>
    <name evidence="1" type="ORF">FWK35_00038851</name>
</gene>
<keyword evidence="2" id="KW-1185">Reference proteome</keyword>
<organism evidence="1 2">
    <name type="scientific">Aphis craccivora</name>
    <name type="common">Cowpea aphid</name>
    <dbReference type="NCBI Taxonomy" id="307492"/>
    <lineage>
        <taxon>Eukaryota</taxon>
        <taxon>Metazoa</taxon>
        <taxon>Ecdysozoa</taxon>
        <taxon>Arthropoda</taxon>
        <taxon>Hexapoda</taxon>
        <taxon>Insecta</taxon>
        <taxon>Pterygota</taxon>
        <taxon>Neoptera</taxon>
        <taxon>Paraneoptera</taxon>
        <taxon>Hemiptera</taxon>
        <taxon>Sternorrhyncha</taxon>
        <taxon>Aphidomorpha</taxon>
        <taxon>Aphidoidea</taxon>
        <taxon>Aphididae</taxon>
        <taxon>Aphidini</taxon>
        <taxon>Aphis</taxon>
        <taxon>Aphis</taxon>
    </lineage>
</organism>
<accession>A0A6G0VU58</accession>
<dbReference type="EMBL" id="VUJU01011844">
    <property type="protein sequence ID" value="KAF0709764.1"/>
    <property type="molecule type" value="Genomic_DNA"/>
</dbReference>
<dbReference type="AlphaFoldDB" id="A0A6G0VU58"/>
<protein>
    <submittedName>
        <fullName evidence="1">Uncharacterized protein</fullName>
    </submittedName>
</protein>
<feature type="non-terminal residue" evidence="1">
    <location>
        <position position="55"/>
    </location>
</feature>
<dbReference type="OrthoDB" id="6620209at2759"/>